<organism evidence="5">
    <name type="scientific">Sesamum radiatum</name>
    <name type="common">Black benniseed</name>
    <dbReference type="NCBI Taxonomy" id="300843"/>
    <lineage>
        <taxon>Eukaryota</taxon>
        <taxon>Viridiplantae</taxon>
        <taxon>Streptophyta</taxon>
        <taxon>Embryophyta</taxon>
        <taxon>Tracheophyta</taxon>
        <taxon>Spermatophyta</taxon>
        <taxon>Magnoliopsida</taxon>
        <taxon>eudicotyledons</taxon>
        <taxon>Gunneridae</taxon>
        <taxon>Pentapetalae</taxon>
        <taxon>asterids</taxon>
        <taxon>lamiids</taxon>
        <taxon>Lamiales</taxon>
        <taxon>Pedaliaceae</taxon>
        <taxon>Sesamum</taxon>
    </lineage>
</organism>
<dbReference type="InterPro" id="IPR004265">
    <property type="entry name" value="Dirigent"/>
</dbReference>
<comment type="subcellular location">
    <subcellularLocation>
        <location evidence="4">Secreted</location>
        <location evidence="4">Extracellular space</location>
        <location evidence="4">Apoplast</location>
    </subcellularLocation>
</comment>
<proteinExistence type="inferred from homology"/>
<comment type="subunit">
    <text evidence="2 4">Homodimer.</text>
</comment>
<dbReference type="GO" id="GO:0009699">
    <property type="term" value="P:phenylpropanoid biosynthetic process"/>
    <property type="evidence" value="ECO:0007669"/>
    <property type="project" value="UniProtKB-ARBA"/>
</dbReference>
<dbReference type="PANTHER" id="PTHR21495">
    <property type="entry name" value="NUCLEOPORIN-RELATED"/>
    <property type="match status" value="1"/>
</dbReference>
<name>A0AAW2MUX5_SESRA</name>
<dbReference type="AlphaFoldDB" id="A0AAW2MUX5"/>
<dbReference type="InterPro" id="IPR044859">
    <property type="entry name" value="Allene_oxi_cyc_Dirigent"/>
</dbReference>
<evidence type="ECO:0000256" key="3">
    <source>
        <dbReference type="ARBA" id="ARBA00022525"/>
    </source>
</evidence>
<dbReference type="EMBL" id="JACGWJ010000021">
    <property type="protein sequence ID" value="KAL0334603.1"/>
    <property type="molecule type" value="Genomic_DNA"/>
</dbReference>
<comment type="caution">
    <text evidence="5">The sequence shown here is derived from an EMBL/GenBank/DDBJ whole genome shotgun (WGS) entry which is preliminary data.</text>
</comment>
<dbReference type="GO" id="GO:0048046">
    <property type="term" value="C:apoplast"/>
    <property type="evidence" value="ECO:0007669"/>
    <property type="project" value="UniProtKB-SubCell"/>
</dbReference>
<evidence type="ECO:0000256" key="1">
    <source>
        <dbReference type="ARBA" id="ARBA00010746"/>
    </source>
</evidence>
<comment type="similarity">
    <text evidence="1 4">Belongs to the plant dirigent protein family.</text>
</comment>
<evidence type="ECO:0000256" key="4">
    <source>
        <dbReference type="RuleBase" id="RU363099"/>
    </source>
</evidence>
<keyword evidence="4" id="KW-0052">Apoplast</keyword>
<evidence type="ECO:0000313" key="5">
    <source>
        <dbReference type="EMBL" id="KAL0334603.1"/>
    </source>
</evidence>
<keyword evidence="4" id="KW-0732">Signal</keyword>
<dbReference type="Gene3D" id="2.40.480.10">
    <property type="entry name" value="Allene oxide cyclase-like"/>
    <property type="match status" value="1"/>
</dbReference>
<accession>A0AAW2MUX5</accession>
<gene>
    <name evidence="5" type="ORF">Sradi_4672200</name>
</gene>
<reference evidence="5" key="2">
    <citation type="journal article" date="2024" name="Plant">
        <title>Genomic evolution and insights into agronomic trait innovations of Sesamum species.</title>
        <authorList>
            <person name="Miao H."/>
            <person name="Wang L."/>
            <person name="Qu L."/>
            <person name="Liu H."/>
            <person name="Sun Y."/>
            <person name="Le M."/>
            <person name="Wang Q."/>
            <person name="Wei S."/>
            <person name="Zheng Y."/>
            <person name="Lin W."/>
            <person name="Duan Y."/>
            <person name="Cao H."/>
            <person name="Xiong S."/>
            <person name="Wang X."/>
            <person name="Wei L."/>
            <person name="Li C."/>
            <person name="Ma Q."/>
            <person name="Ju M."/>
            <person name="Zhao R."/>
            <person name="Li G."/>
            <person name="Mu C."/>
            <person name="Tian Q."/>
            <person name="Mei H."/>
            <person name="Zhang T."/>
            <person name="Gao T."/>
            <person name="Zhang H."/>
        </authorList>
    </citation>
    <scope>NUCLEOTIDE SEQUENCE</scope>
    <source>
        <strain evidence="5">G02</strain>
    </source>
</reference>
<feature type="chain" id="PRO_5043108564" description="Dirigent protein" evidence="4">
    <location>
        <begin position="25"/>
        <end position="191"/>
    </location>
</feature>
<dbReference type="Pfam" id="PF03018">
    <property type="entry name" value="Dirigent"/>
    <property type="match status" value="1"/>
</dbReference>
<sequence length="191" mass="20991">MKDMAKLIFLILMVISSLSTPIYATKTEESWFQIISNHGNEKTAKLHFYLQNLVGGENKTVYEVVRGCITSNSLFSLGSIVVLDNLITVEPDMKSEPIGRFQGVATSADLKTTAVELNAYFDFTSGGVSGSTISISGRNPLVMNGVIELPVVGGTGMFRFARGYVIKNYTTIVENEYVLVESTIYVTYMDN</sequence>
<comment type="function">
    <text evidence="4">Dirigent proteins impart stereoselectivity on the phenoxy radical-coupling reaction, yielding optically active lignans from two molecules of coniferyl alcohol in the biosynthesis of lignans, flavonolignans, and alkaloids and thus plays a central role in plant secondary metabolism.</text>
</comment>
<keyword evidence="3 4" id="KW-0964">Secreted</keyword>
<evidence type="ECO:0000256" key="2">
    <source>
        <dbReference type="ARBA" id="ARBA00011738"/>
    </source>
</evidence>
<reference evidence="5" key="1">
    <citation type="submission" date="2020-06" db="EMBL/GenBank/DDBJ databases">
        <authorList>
            <person name="Li T."/>
            <person name="Hu X."/>
            <person name="Zhang T."/>
            <person name="Song X."/>
            <person name="Zhang H."/>
            <person name="Dai N."/>
            <person name="Sheng W."/>
            <person name="Hou X."/>
            <person name="Wei L."/>
        </authorList>
    </citation>
    <scope>NUCLEOTIDE SEQUENCE</scope>
    <source>
        <strain evidence="5">G02</strain>
        <tissue evidence="5">Leaf</tissue>
    </source>
</reference>
<protein>
    <recommendedName>
        <fullName evidence="4">Dirigent protein</fullName>
    </recommendedName>
</protein>
<feature type="signal peptide" evidence="4">
    <location>
        <begin position="1"/>
        <end position="24"/>
    </location>
</feature>